<keyword evidence="3" id="KW-0050">Antiport</keyword>
<evidence type="ECO:0000256" key="6">
    <source>
        <dbReference type="ARBA" id="ARBA00022989"/>
    </source>
</evidence>
<keyword evidence="10" id="KW-1185">Reference proteome</keyword>
<evidence type="ECO:0000313" key="10">
    <source>
        <dbReference type="Proteomes" id="UP000678895"/>
    </source>
</evidence>
<keyword evidence="5 8" id="KW-0812">Transmembrane</keyword>
<evidence type="ECO:0000256" key="3">
    <source>
        <dbReference type="ARBA" id="ARBA00022449"/>
    </source>
</evidence>
<dbReference type="Pfam" id="PF01899">
    <property type="entry name" value="MNHE"/>
    <property type="match status" value="1"/>
</dbReference>
<dbReference type="InterPro" id="IPR002758">
    <property type="entry name" value="Cation_antiport_E"/>
</dbReference>
<evidence type="ECO:0000256" key="7">
    <source>
        <dbReference type="ARBA" id="ARBA00023136"/>
    </source>
</evidence>
<organism evidence="9 10">
    <name type="scientific">Paenibacillus apis</name>
    <dbReference type="NCBI Taxonomy" id="1792174"/>
    <lineage>
        <taxon>Bacteria</taxon>
        <taxon>Bacillati</taxon>
        <taxon>Bacillota</taxon>
        <taxon>Bacilli</taxon>
        <taxon>Bacillales</taxon>
        <taxon>Paenibacillaceae</taxon>
        <taxon>Paenibacillus</taxon>
    </lineage>
</organism>
<dbReference type="AlphaFoldDB" id="A0A919XY04"/>
<proteinExistence type="inferred from homology"/>
<dbReference type="GO" id="GO:0008324">
    <property type="term" value="F:monoatomic cation transmembrane transporter activity"/>
    <property type="evidence" value="ECO:0007669"/>
    <property type="project" value="InterPro"/>
</dbReference>
<dbReference type="GO" id="GO:0015297">
    <property type="term" value="F:antiporter activity"/>
    <property type="evidence" value="ECO:0007669"/>
    <property type="project" value="UniProtKB-KW"/>
</dbReference>
<keyword evidence="6 8" id="KW-1133">Transmembrane helix</keyword>
<dbReference type="PANTHER" id="PTHR34584:SF1">
    <property type="entry name" value="NA(+)_H(+) ANTIPORTER SUBUNIT E1"/>
    <property type="match status" value="1"/>
</dbReference>
<evidence type="ECO:0000256" key="8">
    <source>
        <dbReference type="SAM" id="Phobius"/>
    </source>
</evidence>
<dbReference type="PANTHER" id="PTHR34584">
    <property type="entry name" value="NA(+)/H(+) ANTIPORTER SUBUNIT E1"/>
    <property type="match status" value="1"/>
</dbReference>
<feature type="transmembrane region" description="Helical" evidence="8">
    <location>
        <begin position="60"/>
        <end position="80"/>
    </location>
</feature>
<comment type="caution">
    <text evidence="9">The sequence shown here is derived from an EMBL/GenBank/DDBJ whole genome shotgun (WGS) entry which is preliminary data.</text>
</comment>
<dbReference type="RefSeq" id="WP_301625062.1">
    <property type="nucleotide sequence ID" value="NZ_BORS01000002.1"/>
</dbReference>
<dbReference type="EMBL" id="BORS01000002">
    <property type="protein sequence ID" value="GIO41059.1"/>
    <property type="molecule type" value="Genomic_DNA"/>
</dbReference>
<keyword evidence="4" id="KW-1003">Cell membrane</keyword>
<evidence type="ECO:0000313" key="9">
    <source>
        <dbReference type="EMBL" id="GIO41059.1"/>
    </source>
</evidence>
<comment type="subcellular location">
    <subcellularLocation>
        <location evidence="1">Cell membrane</location>
        <topology evidence="1">Multi-pass membrane protein</topology>
    </subcellularLocation>
</comment>
<evidence type="ECO:0000256" key="5">
    <source>
        <dbReference type="ARBA" id="ARBA00022692"/>
    </source>
</evidence>
<feature type="transmembrane region" description="Helical" evidence="8">
    <location>
        <begin position="12"/>
        <end position="40"/>
    </location>
</feature>
<evidence type="ECO:0000256" key="1">
    <source>
        <dbReference type="ARBA" id="ARBA00004651"/>
    </source>
</evidence>
<gene>
    <name evidence="9" type="primary">mrpE</name>
    <name evidence="9" type="ORF">J41TS4_08170</name>
</gene>
<keyword evidence="3" id="KW-0813">Transport</keyword>
<dbReference type="GO" id="GO:0005886">
    <property type="term" value="C:plasma membrane"/>
    <property type="evidence" value="ECO:0007669"/>
    <property type="project" value="UniProtKB-SubCell"/>
</dbReference>
<protein>
    <submittedName>
        <fullName evidence="9">Na(+)/H(+) antiporter subunit E</fullName>
    </submittedName>
</protein>
<evidence type="ECO:0000256" key="4">
    <source>
        <dbReference type="ARBA" id="ARBA00022475"/>
    </source>
</evidence>
<accession>A0A919XY04</accession>
<dbReference type="PIRSF" id="PIRSF019239">
    <property type="entry name" value="MrpE"/>
    <property type="match status" value="1"/>
</dbReference>
<dbReference type="Proteomes" id="UP000678895">
    <property type="component" value="Unassembled WGS sequence"/>
</dbReference>
<keyword evidence="7 8" id="KW-0472">Membrane</keyword>
<name>A0A919XY04_9BACL</name>
<sequence length="158" mass="17956">MKAQILSNLSLAFLWMAFTGNWSGSGFIIGYLIGAAFVMLLRPFWSAPLYLSRVWAVLRLIWIFIKELIVSSFAVIRYILTPRLAIQPGIFAYHTELKSEWEVTLLSCLICLTPGTLTLEVSEDGDTLYIHAMNIEDVSLHAEQIRNSFEKAIKEVTR</sequence>
<comment type="similarity">
    <text evidence="2">Belongs to the CPA3 antiporters (TC 2.A.63) subunit E family.</text>
</comment>
<evidence type="ECO:0000256" key="2">
    <source>
        <dbReference type="ARBA" id="ARBA00006228"/>
    </source>
</evidence>
<reference evidence="9" key="1">
    <citation type="submission" date="2021-03" db="EMBL/GenBank/DDBJ databases">
        <title>Antimicrobial resistance genes in bacteria isolated from Japanese honey, and their potential for conferring macrolide and lincosamide resistance in the American foulbrood pathogen Paenibacillus larvae.</title>
        <authorList>
            <person name="Okamoto M."/>
            <person name="Kumagai M."/>
            <person name="Kanamori H."/>
            <person name="Takamatsu D."/>
        </authorList>
    </citation>
    <scope>NUCLEOTIDE SEQUENCE</scope>
    <source>
        <strain evidence="9">J41TS4</strain>
    </source>
</reference>